<evidence type="ECO:0000313" key="12">
    <source>
        <dbReference type="EMBL" id="CAD7642844.1"/>
    </source>
</evidence>
<dbReference type="PANTHER" id="PTHR24082">
    <property type="entry name" value="NUCLEAR HORMONE RECEPTOR"/>
    <property type="match status" value="1"/>
</dbReference>
<keyword evidence="7" id="KW-0675">Receptor</keyword>
<feature type="domain" description="Nuclear receptor" evidence="10">
    <location>
        <begin position="7"/>
        <end position="82"/>
    </location>
</feature>
<evidence type="ECO:0000259" key="10">
    <source>
        <dbReference type="PROSITE" id="PS51030"/>
    </source>
</evidence>
<evidence type="ECO:0000256" key="5">
    <source>
        <dbReference type="ARBA" id="ARBA00023125"/>
    </source>
</evidence>
<protein>
    <submittedName>
        <fullName evidence="12">Uncharacterized protein</fullName>
    </submittedName>
</protein>
<dbReference type="PRINTS" id="PR00047">
    <property type="entry name" value="STROIDFINGER"/>
</dbReference>
<dbReference type="InterPro" id="IPR035500">
    <property type="entry name" value="NHR-like_dom_sf"/>
</dbReference>
<dbReference type="GO" id="GO:0000122">
    <property type="term" value="P:negative regulation of transcription by RNA polymerase II"/>
    <property type="evidence" value="ECO:0007669"/>
    <property type="project" value="TreeGrafter"/>
</dbReference>
<dbReference type="PANTHER" id="PTHR24082:SF283">
    <property type="entry name" value="NUCLEAR HORMONE RECEPTOR HR96"/>
    <property type="match status" value="1"/>
</dbReference>
<dbReference type="EMBL" id="OC916022">
    <property type="protein sequence ID" value="CAD7642844.1"/>
    <property type="molecule type" value="Genomic_DNA"/>
</dbReference>
<keyword evidence="13" id="KW-1185">Reference proteome</keyword>
<dbReference type="Proteomes" id="UP000728032">
    <property type="component" value="Unassembled WGS sequence"/>
</dbReference>
<keyword evidence="5" id="KW-0238">DNA-binding</keyword>
<dbReference type="PROSITE" id="PS51843">
    <property type="entry name" value="NR_LBD"/>
    <property type="match status" value="1"/>
</dbReference>
<dbReference type="PROSITE" id="PS51030">
    <property type="entry name" value="NUCLEAR_REC_DBD_2"/>
    <property type="match status" value="1"/>
</dbReference>
<dbReference type="GO" id="GO:0045944">
    <property type="term" value="P:positive regulation of transcription by RNA polymerase II"/>
    <property type="evidence" value="ECO:0007669"/>
    <property type="project" value="TreeGrafter"/>
</dbReference>
<dbReference type="InterPro" id="IPR001628">
    <property type="entry name" value="Znf_hrmn_rcpt"/>
</dbReference>
<evidence type="ECO:0000256" key="3">
    <source>
        <dbReference type="ARBA" id="ARBA00022833"/>
    </source>
</evidence>
<dbReference type="SMART" id="SM00430">
    <property type="entry name" value="HOLI"/>
    <property type="match status" value="1"/>
</dbReference>
<dbReference type="Gene3D" id="3.30.50.10">
    <property type="entry name" value="Erythroid Transcription Factor GATA-1, subunit A"/>
    <property type="match status" value="1"/>
</dbReference>
<evidence type="ECO:0000256" key="9">
    <source>
        <dbReference type="SAM" id="MobiDB-lite"/>
    </source>
</evidence>
<dbReference type="OrthoDB" id="6352325at2759"/>
<proteinExistence type="predicted"/>
<dbReference type="Gene3D" id="1.10.565.10">
    <property type="entry name" value="Retinoid X Receptor"/>
    <property type="match status" value="1"/>
</dbReference>
<feature type="domain" description="NR LBD" evidence="11">
    <location>
        <begin position="194"/>
        <end position="416"/>
    </location>
</feature>
<sequence length="416" mass="48350">MACKPSTKTCQICGDVSTGYHFDAITCESCKSFFRRSALNPDHFRCYLGGTCNIEVKNRKHCKKCRLNKCFAAGMNTELIYSNKNKKSIDTRNGRQKRKPKPEGSHVIADSTTLSPPESDTTDTNNLFDFLENIEFDKDMADNKLMPEPDIVGNSTAIELYKSNESVPSVQPICTPTHDYSNTFNEMEGMRLSELMDGIKTLQINFQRSDHQIVVIGTREDAIDVLHREHEYRIRDIIKMSKHLNGFRDLLESDRLILIKYSALEIINLRMILSFNFEEEYWDIYFNNRLNRIGLKVLKPVQSPAYLNHTQFLKNIGLDWDSDSIIIDFLTAILLFDPRRPNLLQWEVVRHQQNIYIHLLQRYLQLKYRSDLLANSKLMRLIDSLKYLNYLCAKIAFHASQKALDNVPLFKEICDR</sequence>
<keyword evidence="4" id="KW-0805">Transcription regulation</keyword>
<dbReference type="SUPFAM" id="SSF48508">
    <property type="entry name" value="Nuclear receptor ligand-binding domain"/>
    <property type="match status" value="1"/>
</dbReference>
<organism evidence="12">
    <name type="scientific">Oppiella nova</name>
    <dbReference type="NCBI Taxonomy" id="334625"/>
    <lineage>
        <taxon>Eukaryota</taxon>
        <taxon>Metazoa</taxon>
        <taxon>Ecdysozoa</taxon>
        <taxon>Arthropoda</taxon>
        <taxon>Chelicerata</taxon>
        <taxon>Arachnida</taxon>
        <taxon>Acari</taxon>
        <taxon>Acariformes</taxon>
        <taxon>Sarcoptiformes</taxon>
        <taxon>Oribatida</taxon>
        <taxon>Brachypylina</taxon>
        <taxon>Oppioidea</taxon>
        <taxon>Oppiidae</taxon>
        <taxon>Oppiella</taxon>
    </lineage>
</organism>
<keyword evidence="6" id="KW-0804">Transcription</keyword>
<evidence type="ECO:0000256" key="2">
    <source>
        <dbReference type="ARBA" id="ARBA00022771"/>
    </source>
</evidence>
<dbReference type="GO" id="GO:0004879">
    <property type="term" value="F:nuclear receptor activity"/>
    <property type="evidence" value="ECO:0007669"/>
    <property type="project" value="TreeGrafter"/>
</dbReference>
<evidence type="ECO:0000259" key="11">
    <source>
        <dbReference type="PROSITE" id="PS51843"/>
    </source>
</evidence>
<name>A0A7R9LKY3_9ACAR</name>
<reference evidence="12" key="1">
    <citation type="submission" date="2020-11" db="EMBL/GenBank/DDBJ databases">
        <authorList>
            <person name="Tran Van P."/>
        </authorList>
    </citation>
    <scope>NUCLEOTIDE SEQUENCE</scope>
</reference>
<evidence type="ECO:0000256" key="6">
    <source>
        <dbReference type="ARBA" id="ARBA00023163"/>
    </source>
</evidence>
<evidence type="ECO:0000256" key="1">
    <source>
        <dbReference type="ARBA" id="ARBA00022723"/>
    </source>
</evidence>
<dbReference type="AlphaFoldDB" id="A0A7R9LKY3"/>
<keyword evidence="8" id="KW-0539">Nucleus</keyword>
<gene>
    <name evidence="12" type="ORF">ONB1V03_LOCUS3810</name>
</gene>
<keyword evidence="1" id="KW-0479">Metal-binding</keyword>
<accession>A0A7R9LKY3</accession>
<feature type="region of interest" description="Disordered" evidence="9">
    <location>
        <begin position="84"/>
        <end position="122"/>
    </location>
</feature>
<dbReference type="SUPFAM" id="SSF57716">
    <property type="entry name" value="Glucocorticoid receptor-like (DNA-binding domain)"/>
    <property type="match status" value="1"/>
</dbReference>
<keyword evidence="3" id="KW-0862">Zinc</keyword>
<evidence type="ECO:0000256" key="8">
    <source>
        <dbReference type="ARBA" id="ARBA00023242"/>
    </source>
</evidence>
<dbReference type="InterPro" id="IPR050234">
    <property type="entry name" value="Nuclear_hormone_rcpt_NR1"/>
</dbReference>
<dbReference type="EMBL" id="CAJPVJ010001197">
    <property type="protein sequence ID" value="CAG2164253.1"/>
    <property type="molecule type" value="Genomic_DNA"/>
</dbReference>
<dbReference type="InterPro" id="IPR013088">
    <property type="entry name" value="Znf_NHR/GATA"/>
</dbReference>
<feature type="compositionally biased region" description="Polar residues" evidence="9">
    <location>
        <begin position="110"/>
        <end position="122"/>
    </location>
</feature>
<dbReference type="SMART" id="SM00399">
    <property type="entry name" value="ZnF_C4"/>
    <property type="match status" value="1"/>
</dbReference>
<dbReference type="GO" id="GO:0008270">
    <property type="term" value="F:zinc ion binding"/>
    <property type="evidence" value="ECO:0007669"/>
    <property type="project" value="UniProtKB-KW"/>
</dbReference>
<evidence type="ECO:0000256" key="4">
    <source>
        <dbReference type="ARBA" id="ARBA00023015"/>
    </source>
</evidence>
<dbReference type="Pfam" id="PF00105">
    <property type="entry name" value="zf-C4"/>
    <property type="match status" value="1"/>
</dbReference>
<evidence type="ECO:0000313" key="13">
    <source>
        <dbReference type="Proteomes" id="UP000728032"/>
    </source>
</evidence>
<keyword evidence="2" id="KW-0863">Zinc-finger</keyword>
<dbReference type="GO" id="GO:0030154">
    <property type="term" value="P:cell differentiation"/>
    <property type="evidence" value="ECO:0007669"/>
    <property type="project" value="TreeGrafter"/>
</dbReference>
<dbReference type="CDD" id="cd06916">
    <property type="entry name" value="NR_DBD_like"/>
    <property type="match status" value="1"/>
</dbReference>
<dbReference type="PROSITE" id="PS00031">
    <property type="entry name" value="NUCLEAR_REC_DBD_1"/>
    <property type="match status" value="1"/>
</dbReference>
<dbReference type="GO" id="GO:0000978">
    <property type="term" value="F:RNA polymerase II cis-regulatory region sequence-specific DNA binding"/>
    <property type="evidence" value="ECO:0007669"/>
    <property type="project" value="TreeGrafter"/>
</dbReference>
<dbReference type="InterPro" id="IPR000536">
    <property type="entry name" value="Nucl_hrmn_rcpt_lig-bd"/>
</dbReference>
<evidence type="ECO:0000256" key="7">
    <source>
        <dbReference type="ARBA" id="ARBA00023170"/>
    </source>
</evidence>